<evidence type="ECO:0000313" key="2">
    <source>
        <dbReference type="Proteomes" id="UP000461730"/>
    </source>
</evidence>
<keyword evidence="2" id="KW-1185">Reference proteome</keyword>
<dbReference type="EMBL" id="WRXN01000021">
    <property type="protein sequence ID" value="MVT12259.1"/>
    <property type="molecule type" value="Genomic_DNA"/>
</dbReference>
<reference evidence="1 2" key="1">
    <citation type="submission" date="2019-12" db="EMBL/GenBank/DDBJ databases">
        <title>Chitinophaga sp. strain ysch24 (GDMCC 1.1355), whole genome shotgun sequence.</title>
        <authorList>
            <person name="Zhang X."/>
        </authorList>
    </citation>
    <scope>NUCLEOTIDE SEQUENCE [LARGE SCALE GENOMIC DNA]</scope>
    <source>
        <strain evidence="2">ysch24</strain>
    </source>
</reference>
<sequence length="365" mass="42243">MEQDFPISSFLEIKKHFSTEQKKFEKEKAIWKTIRASLTEAEANQLDEQFKTIFETTTDPQLLEQLMKKGASARLLGNDELGSHNLAMVVRELVDAKTKEDLEIAAGIIRTTIIAGADLNSQKAYWGNGGAIAIIWLCVYLARALDTYGDLKTLDQYHYCYRIFTWVADNTAVTEAMQGDWHPFYVFLNCLKKSPEVEDLQEKLILQMMGLDWTIFTSTHEHLSTSFFSRIINFNPGFLTLLVPYEHKQLESYLDVVQKNISPMVIKNFLNGFTSNNKARKHFRVFFSLRPHWLLQLIITSAPETVFNLVKRNEQDLLVPFLKHYKREIAELRDEKKQTLLQHAMASRGVVENTIQLLRQYVQQA</sequence>
<comment type="caution">
    <text evidence="1">The sequence shown here is derived from an EMBL/GenBank/DDBJ whole genome shotgun (WGS) entry which is preliminary data.</text>
</comment>
<gene>
    <name evidence="1" type="ORF">GO493_28640</name>
</gene>
<organism evidence="1 2">
    <name type="scientific">Chitinophaga tropicalis</name>
    <dbReference type="NCBI Taxonomy" id="2683588"/>
    <lineage>
        <taxon>Bacteria</taxon>
        <taxon>Pseudomonadati</taxon>
        <taxon>Bacteroidota</taxon>
        <taxon>Chitinophagia</taxon>
        <taxon>Chitinophagales</taxon>
        <taxon>Chitinophagaceae</taxon>
        <taxon>Chitinophaga</taxon>
    </lineage>
</organism>
<name>A0A7K1UD05_9BACT</name>
<evidence type="ECO:0000313" key="1">
    <source>
        <dbReference type="EMBL" id="MVT12259.1"/>
    </source>
</evidence>
<protein>
    <submittedName>
        <fullName evidence="1">Uncharacterized protein</fullName>
    </submittedName>
</protein>
<dbReference type="AlphaFoldDB" id="A0A7K1UD05"/>
<dbReference type="RefSeq" id="WP_157309680.1">
    <property type="nucleotide sequence ID" value="NZ_WRXN01000021.1"/>
</dbReference>
<proteinExistence type="predicted"/>
<accession>A0A7K1UD05</accession>
<dbReference type="Proteomes" id="UP000461730">
    <property type="component" value="Unassembled WGS sequence"/>
</dbReference>